<dbReference type="PANTHER" id="PTHR43313:SF36">
    <property type="entry name" value="D-BETA-HYDROXYBUTYRATE DEHYDROGENASE, MITOCHONDRIAL"/>
    <property type="match status" value="1"/>
</dbReference>
<dbReference type="PANTHER" id="PTHR43313">
    <property type="entry name" value="SHORT-CHAIN DEHYDROGENASE/REDUCTASE FAMILY 9C"/>
    <property type="match status" value="1"/>
</dbReference>
<gene>
    <name evidence="2" type="ORF">BGZ95_006998</name>
</gene>
<dbReference type="GO" id="GO:0016491">
    <property type="term" value="F:oxidoreductase activity"/>
    <property type="evidence" value="ECO:0007669"/>
    <property type="project" value="TreeGrafter"/>
</dbReference>
<protein>
    <recommendedName>
        <fullName evidence="4">NAD(P)-binding protein</fullName>
    </recommendedName>
</protein>
<dbReference type="Proteomes" id="UP001194580">
    <property type="component" value="Unassembled WGS sequence"/>
</dbReference>
<dbReference type="AlphaFoldDB" id="A0AAD4H8F9"/>
<dbReference type="PROSITE" id="PS00061">
    <property type="entry name" value="ADH_SHORT"/>
    <property type="match status" value="1"/>
</dbReference>
<reference evidence="2" key="1">
    <citation type="journal article" date="2020" name="Fungal Divers.">
        <title>Resolving the Mortierellaceae phylogeny through synthesis of multi-gene phylogenetics and phylogenomics.</title>
        <authorList>
            <person name="Vandepol N."/>
            <person name="Liber J."/>
            <person name="Desiro A."/>
            <person name="Na H."/>
            <person name="Kennedy M."/>
            <person name="Barry K."/>
            <person name="Grigoriev I.V."/>
            <person name="Miller A.N."/>
            <person name="O'Donnell K."/>
            <person name="Stajich J.E."/>
            <person name="Bonito G."/>
        </authorList>
    </citation>
    <scope>NUCLEOTIDE SEQUENCE</scope>
    <source>
        <strain evidence="2">NRRL 28262</strain>
    </source>
</reference>
<dbReference type="InterPro" id="IPR020904">
    <property type="entry name" value="Sc_DH/Rdtase_CS"/>
</dbReference>
<keyword evidence="1" id="KW-0521">NADP</keyword>
<accession>A0AAD4H8F9</accession>
<dbReference type="Pfam" id="PF00106">
    <property type="entry name" value="adh_short"/>
    <property type="match status" value="1"/>
</dbReference>
<sequence>MTNYSLTDPNVPVVIITGTDTGFGAEIVNDLHQLGGYTVYATCLTSQAVEKYQAKNSTHLRAIQVDVTKQDDVNRLRGQIEAECPQGAYCVVNNAGILAGGYFDMSTEDVHQRVMDVNYLGVVRITKTLVPSLRAYAKSRHTLPNGHHLPRARLIGITSIAGRLNIPGMGPYCASKHATESYNDTLRVELAPWEIDVTMVEPFYAKTPIMANAASIVERNWNQTNDTVQRMYGKQFVERNREYNKQLYENAMPSEWVSKVVVDAIHKTNGAQKPRILVGFWYTWMWVWMMEWLPTWVTDAAFRAELRKSGAWPVNPFLLKDAKQVTIPN</sequence>
<organism evidence="2 3">
    <name type="scientific">Linnemannia exigua</name>
    <dbReference type="NCBI Taxonomy" id="604196"/>
    <lineage>
        <taxon>Eukaryota</taxon>
        <taxon>Fungi</taxon>
        <taxon>Fungi incertae sedis</taxon>
        <taxon>Mucoromycota</taxon>
        <taxon>Mortierellomycotina</taxon>
        <taxon>Mortierellomycetes</taxon>
        <taxon>Mortierellales</taxon>
        <taxon>Mortierellaceae</taxon>
        <taxon>Linnemannia</taxon>
    </lineage>
</organism>
<dbReference type="PRINTS" id="PR00081">
    <property type="entry name" value="GDHRDH"/>
</dbReference>
<evidence type="ECO:0000313" key="2">
    <source>
        <dbReference type="EMBL" id="KAG0276818.1"/>
    </source>
</evidence>
<dbReference type="InterPro" id="IPR002347">
    <property type="entry name" value="SDR_fam"/>
</dbReference>
<dbReference type="Gene3D" id="3.40.50.720">
    <property type="entry name" value="NAD(P)-binding Rossmann-like Domain"/>
    <property type="match status" value="1"/>
</dbReference>
<proteinExistence type="predicted"/>
<evidence type="ECO:0008006" key="4">
    <source>
        <dbReference type="Google" id="ProtNLM"/>
    </source>
</evidence>
<dbReference type="EMBL" id="JAAAIL010000334">
    <property type="protein sequence ID" value="KAG0276818.1"/>
    <property type="molecule type" value="Genomic_DNA"/>
</dbReference>
<dbReference type="GO" id="GO:0008202">
    <property type="term" value="P:steroid metabolic process"/>
    <property type="evidence" value="ECO:0007669"/>
    <property type="project" value="TreeGrafter"/>
</dbReference>
<evidence type="ECO:0000313" key="3">
    <source>
        <dbReference type="Proteomes" id="UP001194580"/>
    </source>
</evidence>
<comment type="caution">
    <text evidence="2">The sequence shown here is derived from an EMBL/GenBank/DDBJ whole genome shotgun (WGS) entry which is preliminary data.</text>
</comment>
<dbReference type="SUPFAM" id="SSF51735">
    <property type="entry name" value="NAD(P)-binding Rossmann-fold domains"/>
    <property type="match status" value="1"/>
</dbReference>
<evidence type="ECO:0000256" key="1">
    <source>
        <dbReference type="ARBA" id="ARBA00022857"/>
    </source>
</evidence>
<dbReference type="InterPro" id="IPR036291">
    <property type="entry name" value="NAD(P)-bd_dom_sf"/>
</dbReference>
<keyword evidence="3" id="KW-1185">Reference proteome</keyword>
<name>A0AAD4H8F9_9FUNG</name>